<dbReference type="PROSITE" id="PS50109">
    <property type="entry name" value="HIS_KIN"/>
    <property type="match status" value="1"/>
</dbReference>
<dbReference type="SUPFAM" id="SSF52172">
    <property type="entry name" value="CheY-like"/>
    <property type="match status" value="1"/>
</dbReference>
<evidence type="ECO:0000256" key="4">
    <source>
        <dbReference type="ARBA" id="ARBA00022553"/>
    </source>
</evidence>
<dbReference type="InterPro" id="IPR005467">
    <property type="entry name" value="His_kinase_dom"/>
</dbReference>
<dbReference type="InterPro" id="IPR003018">
    <property type="entry name" value="GAF"/>
</dbReference>
<dbReference type="SMART" id="SM00388">
    <property type="entry name" value="HisKA"/>
    <property type="match status" value="1"/>
</dbReference>
<dbReference type="CDD" id="cd00082">
    <property type="entry name" value="HisKA"/>
    <property type="match status" value="1"/>
</dbReference>
<dbReference type="CDD" id="cd00156">
    <property type="entry name" value="REC"/>
    <property type="match status" value="1"/>
</dbReference>
<evidence type="ECO:0000256" key="7">
    <source>
        <dbReference type="ARBA" id="ARBA00023012"/>
    </source>
</evidence>
<dbReference type="Proteomes" id="UP000636505">
    <property type="component" value="Unassembled WGS sequence"/>
</dbReference>
<comment type="similarity">
    <text evidence="2">In the N-terminal section; belongs to the phytochrome family.</text>
</comment>
<dbReference type="SMART" id="SM00448">
    <property type="entry name" value="REC"/>
    <property type="match status" value="1"/>
</dbReference>
<dbReference type="PROSITE" id="PS50110">
    <property type="entry name" value="RESPONSE_REGULATORY"/>
    <property type="match status" value="1"/>
</dbReference>
<dbReference type="InterPro" id="IPR011006">
    <property type="entry name" value="CheY-like_superfamily"/>
</dbReference>
<keyword evidence="9" id="KW-0175">Coiled coil</keyword>
<dbReference type="SMART" id="SM00065">
    <property type="entry name" value="GAF"/>
    <property type="match status" value="1"/>
</dbReference>
<feature type="domain" description="Response regulatory" evidence="12">
    <location>
        <begin position="7"/>
        <end position="125"/>
    </location>
</feature>
<comment type="caution">
    <text evidence="13">The sequence shown here is derived from an EMBL/GenBank/DDBJ whole genome shotgun (WGS) entry which is preliminary data.</text>
</comment>
<name>A0A8J7AW32_9CYAN</name>
<dbReference type="GO" id="GO:0000156">
    <property type="term" value="F:phosphorelay response regulator activity"/>
    <property type="evidence" value="ECO:0007669"/>
    <property type="project" value="TreeGrafter"/>
</dbReference>
<keyword evidence="14" id="KW-1185">Reference proteome</keyword>
<accession>A0A8J7AW32</accession>
<evidence type="ECO:0000256" key="9">
    <source>
        <dbReference type="SAM" id="Coils"/>
    </source>
</evidence>
<evidence type="ECO:0000313" key="13">
    <source>
        <dbReference type="EMBL" id="MBE9076797.1"/>
    </source>
</evidence>
<evidence type="ECO:0000259" key="11">
    <source>
        <dbReference type="PROSITE" id="PS50109"/>
    </source>
</evidence>
<dbReference type="GO" id="GO:0030295">
    <property type="term" value="F:protein kinase activator activity"/>
    <property type="evidence" value="ECO:0007669"/>
    <property type="project" value="TreeGrafter"/>
</dbReference>
<evidence type="ECO:0000256" key="2">
    <source>
        <dbReference type="ARBA" id="ARBA00006402"/>
    </source>
</evidence>
<feature type="coiled-coil region" evidence="9">
    <location>
        <begin position="312"/>
        <end position="342"/>
    </location>
</feature>
<keyword evidence="4" id="KW-0597">Phosphoprotein</keyword>
<evidence type="ECO:0000256" key="5">
    <source>
        <dbReference type="ARBA" id="ARBA00022679"/>
    </source>
</evidence>
<dbReference type="AlphaFoldDB" id="A0A8J7AW32"/>
<evidence type="ECO:0000259" key="12">
    <source>
        <dbReference type="PROSITE" id="PS50110"/>
    </source>
</evidence>
<dbReference type="GO" id="GO:0000155">
    <property type="term" value="F:phosphorelay sensor kinase activity"/>
    <property type="evidence" value="ECO:0007669"/>
    <property type="project" value="InterPro"/>
</dbReference>
<dbReference type="SUPFAM" id="SSF55874">
    <property type="entry name" value="ATPase domain of HSP90 chaperone/DNA topoisomerase II/histidine kinase"/>
    <property type="match status" value="1"/>
</dbReference>
<dbReference type="InterPro" id="IPR004358">
    <property type="entry name" value="Sig_transdc_His_kin-like_C"/>
</dbReference>
<dbReference type="EMBL" id="JADEXG010000009">
    <property type="protein sequence ID" value="MBE9076797.1"/>
    <property type="molecule type" value="Genomic_DNA"/>
</dbReference>
<evidence type="ECO:0000259" key="10">
    <source>
        <dbReference type="PROSITE" id="PS50046"/>
    </source>
</evidence>
<keyword evidence="6" id="KW-0418">Kinase</keyword>
<dbReference type="Pfam" id="PF01590">
    <property type="entry name" value="GAF"/>
    <property type="match status" value="1"/>
</dbReference>
<proteinExistence type="inferred from homology"/>
<keyword evidence="5" id="KW-0808">Transferase</keyword>
<dbReference type="PANTHER" id="PTHR42878:SF15">
    <property type="entry name" value="BACTERIOPHYTOCHROME"/>
    <property type="match status" value="1"/>
</dbReference>
<evidence type="ECO:0000256" key="6">
    <source>
        <dbReference type="ARBA" id="ARBA00022777"/>
    </source>
</evidence>
<sequence>MPDESPKILIIDGSQPDRAMLSDYLRQDRRSQYTVLEADSGEQALTLCQTEQPDVLLLSSLLPDMAGLDLLSSLRQQLSRPVPVILLTEKSDQTIARQAVRQGVKDYVAKDGLSAQDVWQVIDSALTQTHLQRLLNKNRQQQTLIAEVALRIREASGTQQVLDTAVEEVRQFLHCDRAVIYQIIPDQPDIIVAESVGAGWRQSLGCLIQDTCFQAQETRHYQQGQATVIDDVYSAELSPCHLELLESFQVRANLVVPVMLHPTQQNGFSAHLWGLLIAHQCSSPRHWESDELGMFEKLAVQIAISLQQARLVDDLTAELSRRQQAEADLQQRADELERVNTVLFEATESVRQRNRELDEFTYIVSHDLKAPLRAISNLSDWLMEDLGGQLPEENQRQLSLLQSRVLRMDGLIDALLKYSRLGRLSIEKTDVDVARLLAEIQAGLSRPPEFDIQIQGEMPTLHTEQVALEQVLTNLMSNAIKHHHRSDGTVQISWQKQERFYEFTIADDGPGIAPENQEKIFSIFQRLNYSNADSTRSSESTGIGLTIVKKLVEDRGGRVTLKSALGQGSVFRFTWPG</sequence>
<evidence type="ECO:0000256" key="8">
    <source>
        <dbReference type="PROSITE-ProRule" id="PRU00169"/>
    </source>
</evidence>
<dbReference type="InterPro" id="IPR003661">
    <property type="entry name" value="HisK_dim/P_dom"/>
</dbReference>
<dbReference type="RefSeq" id="WP_193905458.1">
    <property type="nucleotide sequence ID" value="NZ_JADEXG010000009.1"/>
</dbReference>
<organism evidence="13 14">
    <name type="scientific">Vasconcelosia minhoensis LEGE 07310</name>
    <dbReference type="NCBI Taxonomy" id="915328"/>
    <lineage>
        <taxon>Bacteria</taxon>
        <taxon>Bacillati</taxon>
        <taxon>Cyanobacteriota</taxon>
        <taxon>Cyanophyceae</taxon>
        <taxon>Nodosilineales</taxon>
        <taxon>Cymatolegaceae</taxon>
        <taxon>Vasconcelosia</taxon>
        <taxon>Vasconcelosia minhoensis</taxon>
    </lineage>
</organism>
<dbReference type="Pfam" id="PF02518">
    <property type="entry name" value="HATPase_c"/>
    <property type="match status" value="1"/>
</dbReference>
<dbReference type="InterPro" id="IPR003594">
    <property type="entry name" value="HATPase_dom"/>
</dbReference>
<dbReference type="GO" id="GO:0007234">
    <property type="term" value="P:osmosensory signaling via phosphorelay pathway"/>
    <property type="evidence" value="ECO:0007669"/>
    <property type="project" value="TreeGrafter"/>
</dbReference>
<dbReference type="InterPro" id="IPR050351">
    <property type="entry name" value="BphY/WalK/GraS-like"/>
</dbReference>
<dbReference type="InterPro" id="IPR016132">
    <property type="entry name" value="Phyto_chromo_attachment"/>
</dbReference>
<dbReference type="InterPro" id="IPR036097">
    <property type="entry name" value="HisK_dim/P_sf"/>
</dbReference>
<dbReference type="PRINTS" id="PR00344">
    <property type="entry name" value="BCTRLSENSOR"/>
</dbReference>
<protein>
    <recommendedName>
        <fullName evidence="3">histidine kinase</fullName>
        <ecNumber evidence="3">2.7.13.3</ecNumber>
    </recommendedName>
</protein>
<reference evidence="13" key="1">
    <citation type="submission" date="2020-10" db="EMBL/GenBank/DDBJ databases">
        <authorList>
            <person name="Castelo-Branco R."/>
            <person name="Eusebio N."/>
            <person name="Adriana R."/>
            <person name="Vieira A."/>
            <person name="Brugerolle De Fraissinette N."/>
            <person name="Rezende De Castro R."/>
            <person name="Schneider M.P."/>
            <person name="Vasconcelos V."/>
            <person name="Leao P.N."/>
        </authorList>
    </citation>
    <scope>NUCLEOTIDE SEQUENCE</scope>
    <source>
        <strain evidence="13">LEGE 07310</strain>
    </source>
</reference>
<keyword evidence="7" id="KW-0902">Two-component regulatory system</keyword>
<dbReference type="SUPFAM" id="SSF47384">
    <property type="entry name" value="Homodimeric domain of signal transducing histidine kinase"/>
    <property type="match status" value="1"/>
</dbReference>
<comment type="caution">
    <text evidence="8">Lacks conserved residue(s) required for the propagation of feature annotation.</text>
</comment>
<dbReference type="PANTHER" id="PTHR42878">
    <property type="entry name" value="TWO-COMPONENT HISTIDINE KINASE"/>
    <property type="match status" value="1"/>
</dbReference>
<dbReference type="Gene3D" id="3.40.50.2300">
    <property type="match status" value="1"/>
</dbReference>
<dbReference type="EC" id="2.7.13.3" evidence="3"/>
<evidence type="ECO:0000256" key="1">
    <source>
        <dbReference type="ARBA" id="ARBA00000085"/>
    </source>
</evidence>
<dbReference type="Pfam" id="PF00512">
    <property type="entry name" value="HisKA"/>
    <property type="match status" value="1"/>
</dbReference>
<evidence type="ECO:0000313" key="14">
    <source>
        <dbReference type="Proteomes" id="UP000636505"/>
    </source>
</evidence>
<dbReference type="SMART" id="SM00387">
    <property type="entry name" value="HATPase_c"/>
    <property type="match status" value="1"/>
</dbReference>
<dbReference type="Pfam" id="PF00072">
    <property type="entry name" value="Response_reg"/>
    <property type="match status" value="1"/>
</dbReference>
<dbReference type="InterPro" id="IPR001789">
    <property type="entry name" value="Sig_transdc_resp-reg_receiver"/>
</dbReference>
<dbReference type="Gene3D" id="3.30.565.10">
    <property type="entry name" value="Histidine kinase-like ATPase, C-terminal domain"/>
    <property type="match status" value="1"/>
</dbReference>
<dbReference type="InterPro" id="IPR029016">
    <property type="entry name" value="GAF-like_dom_sf"/>
</dbReference>
<dbReference type="InterPro" id="IPR036890">
    <property type="entry name" value="HATPase_C_sf"/>
</dbReference>
<dbReference type="SUPFAM" id="SSF55781">
    <property type="entry name" value="GAF domain-like"/>
    <property type="match status" value="1"/>
</dbReference>
<gene>
    <name evidence="13" type="ORF">IQ241_05720</name>
</gene>
<dbReference type="PROSITE" id="PS50046">
    <property type="entry name" value="PHYTOCHROME_2"/>
    <property type="match status" value="1"/>
</dbReference>
<comment type="catalytic activity">
    <reaction evidence="1">
        <text>ATP + protein L-histidine = ADP + protein N-phospho-L-histidine.</text>
        <dbReference type="EC" id="2.7.13.3"/>
    </reaction>
</comment>
<evidence type="ECO:0000256" key="3">
    <source>
        <dbReference type="ARBA" id="ARBA00012438"/>
    </source>
</evidence>
<feature type="domain" description="Histidine kinase" evidence="11">
    <location>
        <begin position="363"/>
        <end position="577"/>
    </location>
</feature>
<feature type="domain" description="Phytochrome chromophore attachment site" evidence="10">
    <location>
        <begin position="157"/>
        <end position="301"/>
    </location>
</feature>
<dbReference type="Gene3D" id="3.30.450.40">
    <property type="match status" value="2"/>
</dbReference>
<dbReference type="Gene3D" id="1.10.287.130">
    <property type="match status" value="1"/>
</dbReference>